<feature type="compositionally biased region" description="Polar residues" evidence="1">
    <location>
        <begin position="243"/>
        <end position="272"/>
    </location>
</feature>
<reference evidence="2 3" key="1">
    <citation type="submission" date="2024-01" db="EMBL/GenBank/DDBJ databases">
        <title>Comparative genomics of Cryptococcus and Kwoniella reveals pathogenesis evolution and contrasting modes of karyotype evolution via chromosome fusion or intercentromeric recombination.</title>
        <authorList>
            <person name="Coelho M.A."/>
            <person name="David-Palma M."/>
            <person name="Shea T."/>
            <person name="Bowers K."/>
            <person name="McGinley-Smith S."/>
            <person name="Mohammad A.W."/>
            <person name="Gnirke A."/>
            <person name="Yurkov A.M."/>
            <person name="Nowrousian M."/>
            <person name="Sun S."/>
            <person name="Cuomo C.A."/>
            <person name="Heitman J."/>
        </authorList>
    </citation>
    <scope>NUCLEOTIDE SEQUENCE [LARGE SCALE GENOMIC DNA]</scope>
    <source>
        <strain evidence="2">CBS 11374</strain>
    </source>
</reference>
<evidence type="ECO:0000313" key="3">
    <source>
        <dbReference type="Proteomes" id="UP001329825"/>
    </source>
</evidence>
<feature type="compositionally biased region" description="Low complexity" evidence="1">
    <location>
        <begin position="26"/>
        <end position="36"/>
    </location>
</feature>
<evidence type="ECO:0000256" key="1">
    <source>
        <dbReference type="SAM" id="MobiDB-lite"/>
    </source>
</evidence>
<organism evidence="2 3">
    <name type="scientific">Kwoniella shivajii</name>
    <dbReference type="NCBI Taxonomy" id="564305"/>
    <lineage>
        <taxon>Eukaryota</taxon>
        <taxon>Fungi</taxon>
        <taxon>Dikarya</taxon>
        <taxon>Basidiomycota</taxon>
        <taxon>Agaricomycotina</taxon>
        <taxon>Tremellomycetes</taxon>
        <taxon>Tremellales</taxon>
        <taxon>Cryptococcaceae</taxon>
        <taxon>Kwoniella</taxon>
    </lineage>
</organism>
<dbReference type="GeneID" id="87953570"/>
<dbReference type="EMBL" id="CP141882">
    <property type="protein sequence ID" value="WRT64507.1"/>
    <property type="molecule type" value="Genomic_DNA"/>
</dbReference>
<dbReference type="Pfam" id="PF04450">
    <property type="entry name" value="BSP"/>
    <property type="match status" value="1"/>
</dbReference>
<accession>A0ABZ1CRW7</accession>
<feature type="region of interest" description="Disordered" evidence="1">
    <location>
        <begin position="229"/>
        <end position="288"/>
    </location>
</feature>
<dbReference type="InterPro" id="IPR007541">
    <property type="entry name" value="Uncharacterised_BSP"/>
</dbReference>
<dbReference type="PANTHER" id="PTHR33321">
    <property type="match status" value="1"/>
</dbReference>
<name>A0ABZ1CRW7_9TREE</name>
<sequence>MPNSPSFFSRRPRAPPPPPVTTFYLSSPSPSTSSLRPIPPPSSPSAIPSHTLIFSLTHPHPSSSQATSFFLDCIPDPIGFLYHSSSFISKRLSLSNSDQIEWRHQLIQLELEDKDGLAATSGGKIAVSLKWVERIMHEVQRGSKNVQSAIKEFKGVLLHELVHTIQHDGFGSTPGWLIESIADYVRLLASLGPEHWRGSGSGKTDKGWEEGYDIGARFLEWLTGLHQPPSVPQDRTRVEGSGSIPTQMVPTPTKINIDQPRESQYPNPTYKEQTPMPPTKPKERPGPFPDLVRLIDARLRYEKWEDEWWVEMTGLSLEGLWNQYMKYYGRS</sequence>
<dbReference type="PANTHER" id="PTHR33321:SF12">
    <property type="entry name" value="PLANT BASIC SECRETORY PROTEIN (BSP) FAMILY PROTEIN"/>
    <property type="match status" value="1"/>
</dbReference>
<dbReference type="Proteomes" id="UP001329825">
    <property type="component" value="Chromosome 2"/>
</dbReference>
<dbReference type="RefSeq" id="XP_062789247.1">
    <property type="nucleotide sequence ID" value="XM_062933196.1"/>
</dbReference>
<protein>
    <submittedName>
        <fullName evidence="2">Uncharacterized protein</fullName>
    </submittedName>
</protein>
<proteinExistence type="predicted"/>
<gene>
    <name evidence="2" type="ORF">IL334_001439</name>
</gene>
<keyword evidence="3" id="KW-1185">Reference proteome</keyword>
<feature type="region of interest" description="Disordered" evidence="1">
    <location>
        <begin position="1"/>
        <end position="44"/>
    </location>
</feature>
<evidence type="ECO:0000313" key="2">
    <source>
        <dbReference type="EMBL" id="WRT64507.1"/>
    </source>
</evidence>